<keyword evidence="2" id="KW-1185">Reference proteome</keyword>
<name>A0A803P4X5_CANSA</name>
<evidence type="ECO:0000313" key="1">
    <source>
        <dbReference type="EnsemblPlants" id="cds.evm.model.03.1343"/>
    </source>
</evidence>
<dbReference type="AlphaFoldDB" id="A0A803P4X5"/>
<proteinExistence type="predicted"/>
<dbReference type="EnsemblPlants" id="evm.model.03.1343">
    <property type="protein sequence ID" value="cds.evm.model.03.1343"/>
    <property type="gene ID" value="evm.TU.03.1343"/>
</dbReference>
<sequence>MSGISVMIQLVLGRAFFSITTKWLSRFTVRSKELPSQWLKIVDLLPALALECCLPLKDFGVAASFTWFFGGLSLLYGVLDSSMSVGVF</sequence>
<reference evidence="1" key="2">
    <citation type="submission" date="2021-03" db="UniProtKB">
        <authorList>
            <consortium name="EnsemblPlants"/>
        </authorList>
    </citation>
    <scope>IDENTIFICATION</scope>
</reference>
<dbReference type="Gramene" id="evm.model.03.1343">
    <property type="protein sequence ID" value="cds.evm.model.03.1343"/>
    <property type="gene ID" value="evm.TU.03.1343"/>
</dbReference>
<dbReference type="EMBL" id="UZAU01000295">
    <property type="status" value="NOT_ANNOTATED_CDS"/>
    <property type="molecule type" value="Genomic_DNA"/>
</dbReference>
<evidence type="ECO:0000313" key="2">
    <source>
        <dbReference type="Proteomes" id="UP000596661"/>
    </source>
</evidence>
<protein>
    <submittedName>
        <fullName evidence="1">Uncharacterized protein</fullName>
    </submittedName>
</protein>
<dbReference type="Proteomes" id="UP000596661">
    <property type="component" value="Chromosome 3"/>
</dbReference>
<accession>A0A803P4X5</accession>
<organism evidence="1 2">
    <name type="scientific">Cannabis sativa</name>
    <name type="common">Hemp</name>
    <name type="synonym">Marijuana</name>
    <dbReference type="NCBI Taxonomy" id="3483"/>
    <lineage>
        <taxon>Eukaryota</taxon>
        <taxon>Viridiplantae</taxon>
        <taxon>Streptophyta</taxon>
        <taxon>Embryophyta</taxon>
        <taxon>Tracheophyta</taxon>
        <taxon>Spermatophyta</taxon>
        <taxon>Magnoliopsida</taxon>
        <taxon>eudicotyledons</taxon>
        <taxon>Gunneridae</taxon>
        <taxon>Pentapetalae</taxon>
        <taxon>rosids</taxon>
        <taxon>fabids</taxon>
        <taxon>Rosales</taxon>
        <taxon>Cannabaceae</taxon>
        <taxon>Cannabis</taxon>
    </lineage>
</organism>
<reference evidence="1" key="1">
    <citation type="submission" date="2018-11" db="EMBL/GenBank/DDBJ databases">
        <authorList>
            <person name="Grassa J C."/>
        </authorList>
    </citation>
    <scope>NUCLEOTIDE SEQUENCE [LARGE SCALE GENOMIC DNA]</scope>
</reference>